<evidence type="ECO:0000313" key="2">
    <source>
        <dbReference type="EMBL" id="KAK4068349.1"/>
    </source>
</evidence>
<reference evidence="2 3" key="1">
    <citation type="journal article" date="2024" name="Microbiol. Resour. Announc.">
        <title>Genome annotations for the ascomycete fungi Trichoderma harzianum, Trichoderma aggressivum, and Purpureocillium lilacinum.</title>
        <authorList>
            <person name="Beijen E.P.W."/>
            <person name="Ohm R.A."/>
        </authorList>
    </citation>
    <scope>NUCLEOTIDE SEQUENCE [LARGE SCALE GENOMIC DNA]</scope>
    <source>
        <strain evidence="2 3">CBS 150709</strain>
    </source>
</reference>
<dbReference type="EMBL" id="JAWRVI010000311">
    <property type="protein sequence ID" value="KAK4068349.1"/>
    <property type="molecule type" value="Genomic_DNA"/>
</dbReference>
<proteinExistence type="predicted"/>
<gene>
    <name evidence="2" type="ORF">Purlil1_13807</name>
</gene>
<evidence type="ECO:0000259" key="1">
    <source>
        <dbReference type="Pfam" id="PF18648"/>
    </source>
</evidence>
<evidence type="ECO:0000313" key="3">
    <source>
        <dbReference type="Proteomes" id="UP001287286"/>
    </source>
</evidence>
<protein>
    <recommendedName>
        <fullName evidence="1">Tse2 ADP-ribosyltransferase toxin domain-containing protein</fullName>
    </recommendedName>
</protein>
<accession>A0ABR0BD39</accession>
<feature type="domain" description="Tse2 ADP-ribosyltransferase toxin" evidence="1">
    <location>
        <begin position="23"/>
        <end position="163"/>
    </location>
</feature>
<organism evidence="2 3">
    <name type="scientific">Purpureocillium lilacinum</name>
    <name type="common">Paecilomyces lilacinus</name>
    <dbReference type="NCBI Taxonomy" id="33203"/>
    <lineage>
        <taxon>Eukaryota</taxon>
        <taxon>Fungi</taxon>
        <taxon>Dikarya</taxon>
        <taxon>Ascomycota</taxon>
        <taxon>Pezizomycotina</taxon>
        <taxon>Sordariomycetes</taxon>
        <taxon>Hypocreomycetidae</taxon>
        <taxon>Hypocreales</taxon>
        <taxon>Ophiocordycipitaceae</taxon>
        <taxon>Purpureocillium</taxon>
    </lineage>
</organism>
<dbReference type="Pfam" id="PF18648">
    <property type="entry name" value="ADPRTs_Tse2"/>
    <property type="match status" value="1"/>
</dbReference>
<dbReference type="Proteomes" id="UP001287286">
    <property type="component" value="Unassembled WGS sequence"/>
</dbReference>
<keyword evidence="3" id="KW-1185">Reference proteome</keyword>
<comment type="caution">
    <text evidence="2">The sequence shown here is derived from an EMBL/GenBank/DDBJ whole genome shotgun (WGS) entry which is preliminary data.</text>
</comment>
<sequence length="184" mass="21413">MVGGSQQRRFSVKAIHSVFPASLTYYSPRTKSNLFDHQEIENRPHDVYDEGVIIAKDGLVYPGVQKYVSNGAALYPNTFTQQEYIRRYFDEFLDRAENDEDVDTPHIFTIPKGTPIPNQLILINEYLARFSLQPSYGMPLRDLNQRLNDFWDESATKETAEEWLDKHPFDSAMTDDGDQIWREK</sequence>
<name>A0ABR0BD39_PURLI</name>
<dbReference type="InterPro" id="IPR041018">
    <property type="entry name" value="ADPRTs_Tse2"/>
</dbReference>